<dbReference type="PANTHER" id="PTHR24320:SF274">
    <property type="entry name" value="CHAIN DEHYDROGENASE, PUTATIVE (AFU_ORTHOLOGUE AFUA_4G00440)-RELATED"/>
    <property type="match status" value="1"/>
</dbReference>
<name>A0A919Q1I8_9MICO</name>
<dbReference type="PRINTS" id="PR00081">
    <property type="entry name" value="GDHRDH"/>
</dbReference>
<comment type="caution">
    <text evidence="3">The sequence shown here is derived from an EMBL/GenBank/DDBJ whole genome shotgun (WGS) entry which is preliminary data.</text>
</comment>
<dbReference type="PANTHER" id="PTHR24320">
    <property type="entry name" value="RETINOL DEHYDROGENASE"/>
    <property type="match status" value="1"/>
</dbReference>
<dbReference type="AlphaFoldDB" id="A0A919Q1I8"/>
<keyword evidence="4" id="KW-1185">Reference proteome</keyword>
<gene>
    <name evidence="3" type="ORF">Dac01nite_06760</name>
</gene>
<sequence>MGGMAKVLITGSAQGIGAETARRLVALGHEVVVHGRDRGRADAALEQVPGASAAVVGSYDSLASVRELASAANAAGPFDVVIHNAGLGPHEPERRDTVDGLEQTVQVNAVAPYLLTCLMPLSTRMVYVGSDAHRQGTVDLADLHWRERSWGEGYWAGIAPYSDSKLLFQMWVFELAALHPERAINVVHPGWVQTAMGGPQATLPVDEGADTPVWMATSEDPIALGSGQFVHRRAVEDVHPATRDAGLRAAVVEHFRELTGEALPAAEEGLRAPSASPRA</sequence>
<dbReference type="GO" id="GO:0016491">
    <property type="term" value="F:oxidoreductase activity"/>
    <property type="evidence" value="ECO:0007669"/>
    <property type="project" value="UniProtKB-KW"/>
</dbReference>
<comment type="similarity">
    <text evidence="1">Belongs to the short-chain dehydrogenases/reductases (SDR) family.</text>
</comment>
<evidence type="ECO:0000256" key="1">
    <source>
        <dbReference type="ARBA" id="ARBA00006484"/>
    </source>
</evidence>
<proteinExistence type="inferred from homology"/>
<organism evidence="3 4">
    <name type="scientific">Demequina activiva</name>
    <dbReference type="NCBI Taxonomy" id="1582364"/>
    <lineage>
        <taxon>Bacteria</taxon>
        <taxon>Bacillati</taxon>
        <taxon>Actinomycetota</taxon>
        <taxon>Actinomycetes</taxon>
        <taxon>Micrococcales</taxon>
        <taxon>Demequinaceae</taxon>
        <taxon>Demequina</taxon>
    </lineage>
</organism>
<evidence type="ECO:0000313" key="4">
    <source>
        <dbReference type="Proteomes" id="UP000652354"/>
    </source>
</evidence>
<dbReference type="Proteomes" id="UP000652354">
    <property type="component" value="Unassembled WGS sequence"/>
</dbReference>
<accession>A0A919Q1I8</accession>
<dbReference type="InterPro" id="IPR036291">
    <property type="entry name" value="NAD(P)-bd_dom_sf"/>
</dbReference>
<evidence type="ECO:0000256" key="2">
    <source>
        <dbReference type="ARBA" id="ARBA00023002"/>
    </source>
</evidence>
<dbReference type="EMBL" id="BONR01000001">
    <property type="protein sequence ID" value="GIG53924.1"/>
    <property type="molecule type" value="Genomic_DNA"/>
</dbReference>
<dbReference type="SUPFAM" id="SSF51735">
    <property type="entry name" value="NAD(P)-binding Rossmann-fold domains"/>
    <property type="match status" value="1"/>
</dbReference>
<protein>
    <submittedName>
        <fullName evidence="3">Short-chain dehydrogenase</fullName>
    </submittedName>
</protein>
<reference evidence="3" key="1">
    <citation type="submission" date="2021-01" db="EMBL/GenBank/DDBJ databases">
        <title>Whole genome shotgun sequence of Demequina activiva NBRC 110675.</title>
        <authorList>
            <person name="Komaki H."/>
            <person name="Tamura T."/>
        </authorList>
    </citation>
    <scope>NUCLEOTIDE SEQUENCE</scope>
    <source>
        <strain evidence="3">NBRC 110675</strain>
    </source>
</reference>
<dbReference type="Gene3D" id="3.40.50.720">
    <property type="entry name" value="NAD(P)-binding Rossmann-like Domain"/>
    <property type="match status" value="1"/>
</dbReference>
<dbReference type="Pfam" id="PF00106">
    <property type="entry name" value="adh_short"/>
    <property type="match status" value="1"/>
</dbReference>
<dbReference type="InterPro" id="IPR002347">
    <property type="entry name" value="SDR_fam"/>
</dbReference>
<evidence type="ECO:0000313" key="3">
    <source>
        <dbReference type="EMBL" id="GIG53924.1"/>
    </source>
</evidence>
<keyword evidence="2" id="KW-0560">Oxidoreductase</keyword>